<dbReference type="RefSeq" id="WP_188646900.1">
    <property type="nucleotide sequence ID" value="NZ_BMHQ01000003.1"/>
</dbReference>
<organism evidence="2 3">
    <name type="scientific">Marinithermofilum abyssi</name>
    <dbReference type="NCBI Taxonomy" id="1571185"/>
    <lineage>
        <taxon>Bacteria</taxon>
        <taxon>Bacillati</taxon>
        <taxon>Bacillota</taxon>
        <taxon>Bacilli</taxon>
        <taxon>Bacillales</taxon>
        <taxon>Thermoactinomycetaceae</taxon>
        <taxon>Marinithermofilum</taxon>
    </lineage>
</organism>
<evidence type="ECO:0000256" key="1">
    <source>
        <dbReference type="SAM" id="Phobius"/>
    </source>
</evidence>
<keyword evidence="1" id="KW-1133">Transmembrane helix</keyword>
<gene>
    <name evidence="2" type="ORF">GCM10011571_10960</name>
</gene>
<keyword evidence="3" id="KW-1185">Reference proteome</keyword>
<reference evidence="2" key="2">
    <citation type="submission" date="2020-09" db="EMBL/GenBank/DDBJ databases">
        <authorList>
            <person name="Sun Q."/>
            <person name="Zhou Y."/>
        </authorList>
    </citation>
    <scope>NUCLEOTIDE SEQUENCE</scope>
    <source>
        <strain evidence="2">CGMCC 1.15179</strain>
    </source>
</reference>
<feature type="transmembrane region" description="Helical" evidence="1">
    <location>
        <begin position="44"/>
        <end position="63"/>
    </location>
</feature>
<dbReference type="Proteomes" id="UP000625210">
    <property type="component" value="Unassembled WGS sequence"/>
</dbReference>
<dbReference type="EMBL" id="BMHQ01000003">
    <property type="protein sequence ID" value="GGE11407.1"/>
    <property type="molecule type" value="Genomic_DNA"/>
</dbReference>
<proteinExistence type="predicted"/>
<sequence>MRKESRQFAVEMAFVLTMVWLLKEWVFPFWIWKLFQNGDATSMMTEWMILMVAVITGIVYIGLGSSAKYQHALPYPNATLIFAAVHGTYWLSGTFFPLIREGWAGLLGDGIRLFAGGREVEPLIIVTACYLLFLLGRKVNVKESSYTHRQTQTRSVQQSR</sequence>
<comment type="caution">
    <text evidence="2">The sequence shown here is derived from an EMBL/GenBank/DDBJ whole genome shotgun (WGS) entry which is preliminary data.</text>
</comment>
<dbReference type="AlphaFoldDB" id="A0A8J2YCS8"/>
<feature type="transmembrane region" description="Helical" evidence="1">
    <location>
        <begin position="12"/>
        <end position="32"/>
    </location>
</feature>
<feature type="transmembrane region" description="Helical" evidence="1">
    <location>
        <begin position="75"/>
        <end position="99"/>
    </location>
</feature>
<reference evidence="2" key="1">
    <citation type="journal article" date="2014" name="Int. J. Syst. Evol. Microbiol.">
        <title>Complete genome sequence of Corynebacterium casei LMG S-19264T (=DSM 44701T), isolated from a smear-ripened cheese.</title>
        <authorList>
            <consortium name="US DOE Joint Genome Institute (JGI-PGF)"/>
            <person name="Walter F."/>
            <person name="Albersmeier A."/>
            <person name="Kalinowski J."/>
            <person name="Ruckert C."/>
        </authorList>
    </citation>
    <scope>NUCLEOTIDE SEQUENCE</scope>
    <source>
        <strain evidence="2">CGMCC 1.15179</strain>
    </source>
</reference>
<accession>A0A8J2YCS8</accession>
<keyword evidence="1" id="KW-0812">Transmembrane</keyword>
<evidence type="ECO:0000313" key="2">
    <source>
        <dbReference type="EMBL" id="GGE11407.1"/>
    </source>
</evidence>
<name>A0A8J2YCS8_9BACL</name>
<feature type="transmembrane region" description="Helical" evidence="1">
    <location>
        <begin position="119"/>
        <end position="136"/>
    </location>
</feature>
<evidence type="ECO:0000313" key="3">
    <source>
        <dbReference type="Proteomes" id="UP000625210"/>
    </source>
</evidence>
<keyword evidence="1" id="KW-0472">Membrane</keyword>
<protein>
    <submittedName>
        <fullName evidence="2">Uncharacterized protein</fullName>
    </submittedName>
</protein>